<keyword evidence="4" id="KW-1185">Reference proteome</keyword>
<dbReference type="AlphaFoldDB" id="A0A934RX55"/>
<reference evidence="3" key="1">
    <citation type="submission" date="2021-01" db="EMBL/GenBank/DDBJ databases">
        <title>Modified the classification status of verrucomicrobia.</title>
        <authorList>
            <person name="Feng X."/>
        </authorList>
    </citation>
    <scope>NUCLEOTIDE SEQUENCE</scope>
    <source>
        <strain evidence="3">KCTC 13126</strain>
    </source>
</reference>
<dbReference type="CDD" id="cd05233">
    <property type="entry name" value="SDR_c"/>
    <property type="match status" value="1"/>
</dbReference>
<dbReference type="FunFam" id="3.40.50.720:FF:000084">
    <property type="entry name" value="Short-chain dehydrogenase reductase"/>
    <property type="match status" value="1"/>
</dbReference>
<comment type="similarity">
    <text evidence="1">Belongs to the short-chain dehydrogenases/reductases (SDR) family.</text>
</comment>
<dbReference type="Proteomes" id="UP000617628">
    <property type="component" value="Unassembled WGS sequence"/>
</dbReference>
<dbReference type="SUPFAM" id="SSF51735">
    <property type="entry name" value="NAD(P)-binding Rossmann-fold domains"/>
    <property type="match status" value="1"/>
</dbReference>
<dbReference type="PANTHER" id="PTHR24321">
    <property type="entry name" value="DEHYDROGENASES, SHORT CHAIN"/>
    <property type="match status" value="1"/>
</dbReference>
<evidence type="ECO:0000313" key="3">
    <source>
        <dbReference type="EMBL" id="MBK1875499.1"/>
    </source>
</evidence>
<dbReference type="PANTHER" id="PTHR24321:SF8">
    <property type="entry name" value="ESTRADIOL 17-BETA-DEHYDROGENASE 8-RELATED"/>
    <property type="match status" value="1"/>
</dbReference>
<organism evidence="3 4">
    <name type="scientific">Pelagicoccus mobilis</name>
    <dbReference type="NCBI Taxonomy" id="415221"/>
    <lineage>
        <taxon>Bacteria</taxon>
        <taxon>Pseudomonadati</taxon>
        <taxon>Verrucomicrobiota</taxon>
        <taxon>Opitutia</taxon>
        <taxon>Puniceicoccales</taxon>
        <taxon>Pelagicoccaceae</taxon>
        <taxon>Pelagicoccus</taxon>
    </lineage>
</organism>
<dbReference type="PROSITE" id="PS00061">
    <property type="entry name" value="ADH_SHORT"/>
    <property type="match status" value="1"/>
</dbReference>
<dbReference type="GO" id="GO:0016491">
    <property type="term" value="F:oxidoreductase activity"/>
    <property type="evidence" value="ECO:0007669"/>
    <property type="project" value="UniProtKB-KW"/>
</dbReference>
<dbReference type="PRINTS" id="PR00081">
    <property type="entry name" value="GDHRDH"/>
</dbReference>
<dbReference type="Pfam" id="PF13561">
    <property type="entry name" value="adh_short_C2"/>
    <property type="match status" value="1"/>
</dbReference>
<dbReference type="InterPro" id="IPR020904">
    <property type="entry name" value="Sc_DH/Rdtase_CS"/>
</dbReference>
<evidence type="ECO:0000256" key="1">
    <source>
        <dbReference type="ARBA" id="ARBA00006484"/>
    </source>
</evidence>
<dbReference type="PRINTS" id="PR00080">
    <property type="entry name" value="SDRFAMILY"/>
</dbReference>
<keyword evidence="2" id="KW-0560">Oxidoreductase</keyword>
<accession>A0A934RX55</accession>
<dbReference type="Gene3D" id="3.40.50.720">
    <property type="entry name" value="NAD(P)-binding Rossmann-like Domain"/>
    <property type="match status" value="1"/>
</dbReference>
<name>A0A934RX55_9BACT</name>
<evidence type="ECO:0000313" key="4">
    <source>
        <dbReference type="Proteomes" id="UP000617628"/>
    </source>
</evidence>
<protein>
    <submittedName>
        <fullName evidence="3">SDR family oxidoreductase</fullName>
    </submittedName>
</protein>
<sequence>MTFQNKTAVVTGGASGVGLETAKLLVERGANVAVLDWSDQGGEAIAPLGEKAIFIKTDVSNEADTQSAVTKAIDTFGEVDILVNNAAVLAYSPVHETSLEDWNRVMGVNITGAFLMSKYCIQSMLRKGGGSIVHVGSAQSFMSQEKVAPYVASKTALLGLMRSIAVDYTPTIRCNTVCPSTIDTPMLHWAMEQSPDPQAIYDECVDMHLLERIAQPQEIAELILFLASDLAANITGQAIRSDGGIGIKIEGSKR</sequence>
<proteinExistence type="inferred from homology"/>
<dbReference type="InterPro" id="IPR036291">
    <property type="entry name" value="NAD(P)-bd_dom_sf"/>
</dbReference>
<comment type="caution">
    <text evidence="3">The sequence shown here is derived from an EMBL/GenBank/DDBJ whole genome shotgun (WGS) entry which is preliminary data.</text>
</comment>
<gene>
    <name evidence="3" type="ORF">JIN87_01400</name>
</gene>
<evidence type="ECO:0000256" key="2">
    <source>
        <dbReference type="ARBA" id="ARBA00023002"/>
    </source>
</evidence>
<dbReference type="RefSeq" id="WP_200353716.1">
    <property type="nucleotide sequence ID" value="NZ_JAENIL010000002.1"/>
</dbReference>
<dbReference type="InterPro" id="IPR002347">
    <property type="entry name" value="SDR_fam"/>
</dbReference>
<dbReference type="EMBL" id="JAENIL010000002">
    <property type="protein sequence ID" value="MBK1875499.1"/>
    <property type="molecule type" value="Genomic_DNA"/>
</dbReference>